<protein>
    <submittedName>
        <fullName evidence="2">Uncharacterized protein</fullName>
    </submittedName>
</protein>
<evidence type="ECO:0000256" key="1">
    <source>
        <dbReference type="SAM" id="SignalP"/>
    </source>
</evidence>
<proteinExistence type="predicted"/>
<dbReference type="RefSeq" id="WP_346759480.1">
    <property type="nucleotide sequence ID" value="NZ_JAUJEB010000004.1"/>
</dbReference>
<comment type="caution">
    <text evidence="2">The sequence shown here is derived from an EMBL/GenBank/DDBJ whole genome shotgun (WGS) entry which is preliminary data.</text>
</comment>
<feature type="signal peptide" evidence="1">
    <location>
        <begin position="1"/>
        <end position="24"/>
    </location>
</feature>
<keyword evidence="3" id="KW-1185">Reference proteome</keyword>
<sequence length="267" mass="31332">MLFIRAGIISLFFVLNFSSTNYTAKVNAVREKSIAFSPNLKAINNYDLQYFIEIMDKDMQSLEGYNKYSDDFMDCFRPLDVYGYWENKGEEDYYIILNKAVYLMEEKVEYFTESLLTNENFIQQTLPKYHIKKVDAKKYHIDCGSFAPAFDYSLAYFQAPFTDKKMQPVIEYIKKQNPELGIPQILTLQHNYNFGKVLFQKTSKMSVAVYAYYPYHEDKTLVLNYTLNYVHNLPPKLVGGYKVIMEEIVDGMRNLVLQTRKVCKQLG</sequence>
<feature type="chain" id="PRO_5047453289" evidence="1">
    <location>
        <begin position="25"/>
        <end position="267"/>
    </location>
</feature>
<dbReference type="Proteomes" id="UP001172083">
    <property type="component" value="Unassembled WGS sequence"/>
</dbReference>
<name>A0ABT8LBK4_9BACT</name>
<accession>A0ABT8LBK4</accession>
<gene>
    <name evidence="2" type="ORF">QQ020_18860</name>
</gene>
<evidence type="ECO:0000313" key="3">
    <source>
        <dbReference type="Proteomes" id="UP001172083"/>
    </source>
</evidence>
<reference evidence="2" key="1">
    <citation type="submission" date="2023-06" db="EMBL/GenBank/DDBJ databases">
        <title>Genomic of Agaribacillus aureum.</title>
        <authorList>
            <person name="Wang G."/>
        </authorList>
    </citation>
    <scope>NUCLEOTIDE SEQUENCE</scope>
    <source>
        <strain evidence="2">BMA12</strain>
    </source>
</reference>
<organism evidence="2 3">
    <name type="scientific">Agaribacillus aureus</name>
    <dbReference type="NCBI Taxonomy" id="3051825"/>
    <lineage>
        <taxon>Bacteria</taxon>
        <taxon>Pseudomonadati</taxon>
        <taxon>Bacteroidota</taxon>
        <taxon>Cytophagia</taxon>
        <taxon>Cytophagales</taxon>
        <taxon>Splendidivirgaceae</taxon>
        <taxon>Agaribacillus</taxon>
    </lineage>
</organism>
<dbReference type="EMBL" id="JAUJEB010000004">
    <property type="protein sequence ID" value="MDN5214145.1"/>
    <property type="molecule type" value="Genomic_DNA"/>
</dbReference>
<keyword evidence="1" id="KW-0732">Signal</keyword>
<evidence type="ECO:0000313" key="2">
    <source>
        <dbReference type="EMBL" id="MDN5214145.1"/>
    </source>
</evidence>